<gene>
    <name evidence="7" type="ORF">BJ994_003031</name>
</gene>
<dbReference type="EMBL" id="JAATJL010000001">
    <property type="protein sequence ID" value="NJC23955.1"/>
    <property type="molecule type" value="Genomic_DNA"/>
</dbReference>
<protein>
    <submittedName>
        <fullName evidence="7">Threonine/homoserine/homoserine lactone efflux protein</fullName>
    </submittedName>
</protein>
<evidence type="ECO:0000256" key="1">
    <source>
        <dbReference type="ARBA" id="ARBA00004651"/>
    </source>
</evidence>
<keyword evidence="8" id="KW-1185">Reference proteome</keyword>
<proteinExistence type="predicted"/>
<dbReference type="RefSeq" id="WP_167995265.1">
    <property type="nucleotide sequence ID" value="NZ_JAATJL010000001.1"/>
</dbReference>
<feature type="transmembrane region" description="Helical" evidence="6">
    <location>
        <begin position="69"/>
        <end position="87"/>
    </location>
</feature>
<evidence type="ECO:0000313" key="8">
    <source>
        <dbReference type="Proteomes" id="UP000547458"/>
    </source>
</evidence>
<comment type="caution">
    <text evidence="7">The sequence shown here is derived from an EMBL/GenBank/DDBJ whole genome shotgun (WGS) entry which is preliminary data.</text>
</comment>
<dbReference type="Proteomes" id="UP000547458">
    <property type="component" value="Unassembled WGS sequence"/>
</dbReference>
<dbReference type="PANTHER" id="PTHR30086">
    <property type="entry name" value="ARGININE EXPORTER PROTEIN ARGO"/>
    <property type="match status" value="1"/>
</dbReference>
<evidence type="ECO:0000256" key="3">
    <source>
        <dbReference type="ARBA" id="ARBA00022692"/>
    </source>
</evidence>
<keyword evidence="2" id="KW-1003">Cell membrane</keyword>
<evidence type="ECO:0000256" key="6">
    <source>
        <dbReference type="SAM" id="Phobius"/>
    </source>
</evidence>
<feature type="transmembrane region" description="Helical" evidence="6">
    <location>
        <begin position="167"/>
        <end position="195"/>
    </location>
</feature>
<feature type="transmembrane region" description="Helical" evidence="6">
    <location>
        <begin position="134"/>
        <end position="155"/>
    </location>
</feature>
<feature type="transmembrane region" description="Helical" evidence="6">
    <location>
        <begin position="6"/>
        <end position="26"/>
    </location>
</feature>
<organism evidence="7 8">
    <name type="scientific">Arthrobacter pigmenti</name>
    <dbReference type="NCBI Taxonomy" id="271432"/>
    <lineage>
        <taxon>Bacteria</taxon>
        <taxon>Bacillati</taxon>
        <taxon>Actinomycetota</taxon>
        <taxon>Actinomycetes</taxon>
        <taxon>Micrococcales</taxon>
        <taxon>Micrococcaceae</taxon>
        <taxon>Arthrobacter</taxon>
    </lineage>
</organism>
<evidence type="ECO:0000313" key="7">
    <source>
        <dbReference type="EMBL" id="NJC23955.1"/>
    </source>
</evidence>
<dbReference type="InterPro" id="IPR001123">
    <property type="entry name" value="LeuE-type"/>
</dbReference>
<evidence type="ECO:0000256" key="2">
    <source>
        <dbReference type="ARBA" id="ARBA00022475"/>
    </source>
</evidence>
<name>A0A846RWI3_9MICC</name>
<keyword evidence="5 6" id="KW-0472">Membrane</keyword>
<comment type="subcellular location">
    <subcellularLocation>
        <location evidence="1">Cell membrane</location>
        <topology evidence="1">Multi-pass membrane protein</topology>
    </subcellularLocation>
</comment>
<dbReference type="PIRSF" id="PIRSF006324">
    <property type="entry name" value="LeuE"/>
    <property type="match status" value="1"/>
</dbReference>
<dbReference type="GO" id="GO:0005886">
    <property type="term" value="C:plasma membrane"/>
    <property type="evidence" value="ECO:0007669"/>
    <property type="project" value="UniProtKB-SubCell"/>
</dbReference>
<dbReference type="AlphaFoldDB" id="A0A846RWI3"/>
<keyword evidence="3 6" id="KW-0812">Transmembrane</keyword>
<dbReference type="PANTHER" id="PTHR30086:SF20">
    <property type="entry name" value="ARGININE EXPORTER PROTEIN ARGO-RELATED"/>
    <property type="match status" value="1"/>
</dbReference>
<evidence type="ECO:0000256" key="4">
    <source>
        <dbReference type="ARBA" id="ARBA00022989"/>
    </source>
</evidence>
<dbReference type="Pfam" id="PF01810">
    <property type="entry name" value="LysE"/>
    <property type="match status" value="1"/>
</dbReference>
<accession>A0A846RWI3</accession>
<feature type="transmembrane region" description="Helical" evidence="6">
    <location>
        <begin position="38"/>
        <end position="63"/>
    </location>
</feature>
<keyword evidence="4 6" id="KW-1133">Transmembrane helix</keyword>
<sequence>MNASSYLALLGVAIVLALTPGPDTMVTLSNALRDRRAGLLSALGTTVGVFGWAALVAVGVAAFLEDSPLAFQTLRLLGGVYLLYLGYRAVSVHYSAKGPAHEPVPAGGAATHSTGTTTTAVQTRPQVRRAARSGFIAGLLCCLTNPKTGLFFLALLPQFTPPGAGALFVVVVMGGTVAATLGIYLVGVALAAHTASRWLGRASVTRWIDLGSGVVFGLLGLMVAGPVVISWF</sequence>
<evidence type="ECO:0000256" key="5">
    <source>
        <dbReference type="ARBA" id="ARBA00023136"/>
    </source>
</evidence>
<feature type="transmembrane region" description="Helical" evidence="6">
    <location>
        <begin position="207"/>
        <end position="229"/>
    </location>
</feature>
<reference evidence="7 8" key="1">
    <citation type="submission" date="2020-03" db="EMBL/GenBank/DDBJ databases">
        <title>Sequencing the genomes of 1000 actinobacteria strains.</title>
        <authorList>
            <person name="Klenk H.-P."/>
        </authorList>
    </citation>
    <scope>NUCLEOTIDE SEQUENCE [LARGE SCALE GENOMIC DNA]</scope>
    <source>
        <strain evidence="7 8">DSM 16403</strain>
    </source>
</reference>
<dbReference type="GO" id="GO:0015171">
    <property type="term" value="F:amino acid transmembrane transporter activity"/>
    <property type="evidence" value="ECO:0007669"/>
    <property type="project" value="TreeGrafter"/>
</dbReference>